<evidence type="ECO:0000256" key="12">
    <source>
        <dbReference type="ARBA" id="ARBA00023139"/>
    </source>
</evidence>
<keyword evidence="14" id="KW-0325">Glycoprotein</keyword>
<comment type="function">
    <text evidence="1">Initiates blood coagulation by forming a complex with circulating factor VII or VIIa. The [TF:VIIa] complex activates factors IX or X by specific limited proteolysis. TF plays a role in normal hemostasis by initiating the cell-surface assembly and propagation of the coagulation protease cascade.</text>
</comment>
<evidence type="ECO:0000313" key="20">
    <source>
        <dbReference type="Ensembl" id="ENSABRP00000000601.1"/>
    </source>
</evidence>
<dbReference type="GO" id="GO:0001938">
    <property type="term" value="P:positive regulation of endothelial cell proliferation"/>
    <property type="evidence" value="ECO:0007669"/>
    <property type="project" value="Ensembl"/>
</dbReference>
<evidence type="ECO:0000256" key="2">
    <source>
        <dbReference type="ARBA" id="ARBA00004479"/>
    </source>
</evidence>
<evidence type="ECO:0000256" key="5">
    <source>
        <dbReference type="ARBA" id="ARBA00018722"/>
    </source>
</evidence>
<keyword evidence="9 17" id="KW-1133">Transmembrane helix</keyword>
<dbReference type="Ensembl" id="ENSABRT00000000911.1">
    <property type="protein sequence ID" value="ENSABRP00000000601.1"/>
    <property type="gene ID" value="ENSABRG00000000389.1"/>
</dbReference>
<keyword evidence="10" id="KW-0094">Blood coagulation</keyword>
<keyword evidence="7" id="KW-0356">Hemostasis</keyword>
<dbReference type="InterPro" id="IPR036116">
    <property type="entry name" value="FN3_sf"/>
</dbReference>
<evidence type="ECO:0000256" key="15">
    <source>
        <dbReference type="ARBA" id="ARBA00023288"/>
    </source>
</evidence>
<keyword evidence="8" id="KW-0732">Signal</keyword>
<dbReference type="InterPro" id="IPR015373">
    <property type="entry name" value="Interferon/interleukin_rcp_dom"/>
</dbReference>
<dbReference type="GO" id="GO:0032757">
    <property type="term" value="P:positive regulation of interleukin-8 production"/>
    <property type="evidence" value="ECO:0007669"/>
    <property type="project" value="Ensembl"/>
</dbReference>
<dbReference type="Pfam" id="PF09294">
    <property type="entry name" value="Interfer-bind"/>
    <property type="match status" value="1"/>
</dbReference>
<keyword evidence="12" id="KW-0564">Palmitate</keyword>
<keyword evidence="6 17" id="KW-0812">Transmembrane</keyword>
<keyword evidence="11 17" id="KW-0472">Membrane</keyword>
<evidence type="ECO:0000256" key="16">
    <source>
        <dbReference type="ARBA" id="ARBA00031171"/>
    </source>
</evidence>
<dbReference type="GO" id="GO:0032008">
    <property type="term" value="P:positive regulation of TOR signaling"/>
    <property type="evidence" value="ECO:0007669"/>
    <property type="project" value="Ensembl"/>
</dbReference>
<feature type="domain" description="Fibronectin type-III" evidence="18">
    <location>
        <begin position="19"/>
        <end position="105"/>
    </location>
</feature>
<dbReference type="GO" id="GO:1905286">
    <property type="term" value="C:serine-type peptidase complex"/>
    <property type="evidence" value="ECO:0007669"/>
    <property type="project" value="Ensembl"/>
</dbReference>
<evidence type="ECO:0000259" key="19">
    <source>
        <dbReference type="Pfam" id="PF09294"/>
    </source>
</evidence>
<dbReference type="PANTHER" id="PTHR20859:SF22">
    <property type="entry name" value="TISSUE FACTOR"/>
    <property type="match status" value="1"/>
</dbReference>
<dbReference type="GO" id="GO:0002543">
    <property type="term" value="P:activation of blood coagulation via clotting cascade"/>
    <property type="evidence" value="ECO:0007669"/>
    <property type="project" value="Ensembl"/>
</dbReference>
<dbReference type="SUPFAM" id="SSF49265">
    <property type="entry name" value="Fibronectin type III"/>
    <property type="match status" value="2"/>
</dbReference>
<proteinExistence type="inferred from homology"/>
<keyword evidence="13" id="KW-1015">Disulfide bond</keyword>
<evidence type="ECO:0000259" key="18">
    <source>
        <dbReference type="Pfam" id="PF01108"/>
    </source>
</evidence>
<dbReference type="GO" id="GO:0005543">
    <property type="term" value="F:phospholipid binding"/>
    <property type="evidence" value="ECO:0007669"/>
    <property type="project" value="Ensembl"/>
</dbReference>
<evidence type="ECO:0000256" key="10">
    <source>
        <dbReference type="ARBA" id="ARBA00023084"/>
    </source>
</evidence>
<dbReference type="PANTHER" id="PTHR20859">
    <property type="entry name" value="INTERFERON/INTERLEUKIN RECEPTOR"/>
    <property type="match status" value="1"/>
</dbReference>
<dbReference type="InterPro" id="IPR001187">
    <property type="entry name" value="Tissue_factor"/>
</dbReference>
<keyword evidence="15" id="KW-0449">Lipoprotein</keyword>
<gene>
    <name evidence="20" type="primary">F3</name>
</gene>
<evidence type="ECO:0000313" key="21">
    <source>
        <dbReference type="Proteomes" id="UP000694426"/>
    </source>
</evidence>
<dbReference type="GO" id="GO:0010641">
    <property type="term" value="P:positive regulation of platelet-derived growth factor receptor signaling pathway"/>
    <property type="evidence" value="ECO:0007669"/>
    <property type="project" value="Ensembl"/>
</dbReference>
<evidence type="ECO:0000256" key="4">
    <source>
        <dbReference type="ARBA" id="ARBA00011184"/>
    </source>
</evidence>
<evidence type="ECO:0000256" key="13">
    <source>
        <dbReference type="ARBA" id="ARBA00023157"/>
    </source>
</evidence>
<keyword evidence="21" id="KW-1185">Reference proteome</keyword>
<evidence type="ECO:0000256" key="7">
    <source>
        <dbReference type="ARBA" id="ARBA00022696"/>
    </source>
</evidence>
<sequence>ADQCPTPPPPTPGLTATLQLMMLFSVFKGNTELPTAVNITWSSINFKTILQWQPKPSGYFYTVEIHGQTSDTKKKCTLTTETECDVTDALRNVKETYTAHILSVQSTGMDNFEEPPFASSEKFTPYNQTVLGKPEIQHYTQDSKLNIVFQDPLTPYMFPNGSFQSIRDIFKHDLEYKLYYWKDQSSGKKDATTKSNTFEISVDNKNNYCFYIQAIIPSRRENRTGQESMVLCTSVGRTILDAEVFIIIAVIAIAVITLAIVLSVILCKRKKAKAAREKEPFNGI</sequence>
<dbReference type="Gene3D" id="2.60.40.10">
    <property type="entry name" value="Immunoglobulins"/>
    <property type="match status" value="2"/>
</dbReference>
<dbReference type="GO" id="GO:0002020">
    <property type="term" value="F:protease binding"/>
    <property type="evidence" value="ECO:0007669"/>
    <property type="project" value="Ensembl"/>
</dbReference>
<feature type="transmembrane region" description="Helical" evidence="17">
    <location>
        <begin position="244"/>
        <end position="267"/>
    </location>
</feature>
<dbReference type="AlphaFoldDB" id="A0A8B9B8U9"/>
<dbReference type="InterPro" id="IPR003961">
    <property type="entry name" value="FN3_dom"/>
</dbReference>
<dbReference type="GO" id="GO:2000353">
    <property type="term" value="P:positive regulation of endothelial cell apoptotic process"/>
    <property type="evidence" value="ECO:0007669"/>
    <property type="project" value="Ensembl"/>
</dbReference>
<evidence type="ECO:0000256" key="6">
    <source>
        <dbReference type="ARBA" id="ARBA00022692"/>
    </source>
</evidence>
<evidence type="ECO:0000256" key="8">
    <source>
        <dbReference type="ARBA" id="ARBA00022729"/>
    </source>
</evidence>
<protein>
    <recommendedName>
        <fullName evidence="5">Tissue factor</fullName>
    </recommendedName>
    <alternativeName>
        <fullName evidence="16">Coagulation factor III</fullName>
    </alternativeName>
</protein>
<comment type="subcellular location">
    <subcellularLocation>
        <location evidence="2">Membrane</location>
        <topology evidence="2">Single-pass type I membrane protein</topology>
    </subcellularLocation>
</comment>
<dbReference type="Pfam" id="PF01108">
    <property type="entry name" value="Tissue_fac"/>
    <property type="match status" value="1"/>
</dbReference>
<dbReference type="GO" id="GO:0009897">
    <property type="term" value="C:external side of plasma membrane"/>
    <property type="evidence" value="ECO:0007669"/>
    <property type="project" value="Ensembl"/>
</dbReference>
<dbReference type="InterPro" id="IPR013783">
    <property type="entry name" value="Ig-like_fold"/>
</dbReference>
<dbReference type="GO" id="GO:0002541">
    <property type="term" value="P:activation of plasma proteins involved in acute inflammatory response"/>
    <property type="evidence" value="ECO:0007669"/>
    <property type="project" value="Ensembl"/>
</dbReference>
<dbReference type="GO" id="GO:0005615">
    <property type="term" value="C:extracellular space"/>
    <property type="evidence" value="ECO:0007669"/>
    <property type="project" value="Ensembl"/>
</dbReference>
<feature type="domain" description="Interferon/interleukin receptor" evidence="19">
    <location>
        <begin position="129"/>
        <end position="234"/>
    </location>
</feature>
<dbReference type="GO" id="GO:0007596">
    <property type="term" value="P:blood coagulation"/>
    <property type="evidence" value="ECO:0007669"/>
    <property type="project" value="UniProtKB-KW"/>
</dbReference>
<reference evidence="20" key="1">
    <citation type="submission" date="2025-08" db="UniProtKB">
        <authorList>
            <consortium name="Ensembl"/>
        </authorList>
    </citation>
    <scope>IDENTIFICATION</scope>
</reference>
<dbReference type="GeneTree" id="ENSGT00390000012668"/>
<evidence type="ECO:0000256" key="1">
    <source>
        <dbReference type="ARBA" id="ARBA00002201"/>
    </source>
</evidence>
<evidence type="ECO:0000256" key="3">
    <source>
        <dbReference type="ARBA" id="ARBA00009197"/>
    </source>
</evidence>
<comment type="similarity">
    <text evidence="3">Belongs to the tissue factor family.</text>
</comment>
<dbReference type="InterPro" id="IPR050650">
    <property type="entry name" value="Type-II_Cytokine-TF_Rcpt"/>
</dbReference>
<evidence type="ECO:0000256" key="14">
    <source>
        <dbReference type="ARBA" id="ARBA00023180"/>
    </source>
</evidence>
<dbReference type="Proteomes" id="UP000694426">
    <property type="component" value="Unplaced"/>
</dbReference>
<dbReference type="GO" id="GO:0004896">
    <property type="term" value="F:cytokine receptor activity"/>
    <property type="evidence" value="ECO:0007669"/>
    <property type="project" value="TreeGrafter"/>
</dbReference>
<accession>A0A8B9B8U9</accession>
<comment type="subunit">
    <text evidence="4">Interacts with HSPE; the interaction, inhibited by heparin, promotes the generation of activated factor X and activates coagulation in the presence of activated factor VII.</text>
</comment>
<evidence type="ECO:0000256" key="11">
    <source>
        <dbReference type="ARBA" id="ARBA00023136"/>
    </source>
</evidence>
<evidence type="ECO:0000256" key="17">
    <source>
        <dbReference type="SAM" id="Phobius"/>
    </source>
</evidence>
<dbReference type="GO" id="GO:0004252">
    <property type="term" value="F:serine-type endopeptidase activity"/>
    <property type="evidence" value="ECO:0007669"/>
    <property type="project" value="Ensembl"/>
</dbReference>
<dbReference type="GO" id="GO:0050927">
    <property type="term" value="P:positive regulation of positive chemotaxis"/>
    <property type="evidence" value="ECO:0007669"/>
    <property type="project" value="Ensembl"/>
</dbReference>
<dbReference type="GO" id="GO:0045766">
    <property type="term" value="P:positive regulation of angiogenesis"/>
    <property type="evidence" value="ECO:0007669"/>
    <property type="project" value="Ensembl"/>
</dbReference>
<dbReference type="PRINTS" id="PR00346">
    <property type="entry name" value="TISSUEFACTOR"/>
</dbReference>
<name>A0A8B9B8U9_9AVES</name>
<dbReference type="FunFam" id="2.60.40.10:FF:000746">
    <property type="entry name" value="Tissue factor"/>
    <property type="match status" value="1"/>
</dbReference>
<organism evidence="20 21">
    <name type="scientific">Anser brachyrhynchus</name>
    <name type="common">Pink-footed goose</name>
    <dbReference type="NCBI Taxonomy" id="132585"/>
    <lineage>
        <taxon>Eukaryota</taxon>
        <taxon>Metazoa</taxon>
        <taxon>Chordata</taxon>
        <taxon>Craniata</taxon>
        <taxon>Vertebrata</taxon>
        <taxon>Euteleostomi</taxon>
        <taxon>Archelosauria</taxon>
        <taxon>Archosauria</taxon>
        <taxon>Dinosauria</taxon>
        <taxon>Saurischia</taxon>
        <taxon>Theropoda</taxon>
        <taxon>Coelurosauria</taxon>
        <taxon>Aves</taxon>
        <taxon>Neognathae</taxon>
        <taxon>Galloanserae</taxon>
        <taxon>Anseriformes</taxon>
        <taxon>Anatidae</taxon>
        <taxon>Anserinae</taxon>
        <taxon>Anser</taxon>
    </lineage>
</organism>
<evidence type="ECO:0000256" key="9">
    <source>
        <dbReference type="ARBA" id="ARBA00022989"/>
    </source>
</evidence>
<dbReference type="GO" id="GO:0031012">
    <property type="term" value="C:extracellular matrix"/>
    <property type="evidence" value="ECO:0007669"/>
    <property type="project" value="Ensembl"/>
</dbReference>
<reference evidence="20" key="2">
    <citation type="submission" date="2025-09" db="UniProtKB">
        <authorList>
            <consortium name="Ensembl"/>
        </authorList>
    </citation>
    <scope>IDENTIFICATION</scope>
</reference>